<evidence type="ECO:0000313" key="11">
    <source>
        <dbReference type="EMBL" id="KAF6005411.1"/>
    </source>
</evidence>
<comment type="catalytic activity">
    <reaction evidence="8">
        <text>L-threonyl-[protein] + ATP = O-phospho-L-threonyl-[protein] + ADP + H(+)</text>
        <dbReference type="Rhea" id="RHEA:46608"/>
        <dbReference type="Rhea" id="RHEA-COMP:11060"/>
        <dbReference type="Rhea" id="RHEA-COMP:11605"/>
        <dbReference type="ChEBI" id="CHEBI:15378"/>
        <dbReference type="ChEBI" id="CHEBI:30013"/>
        <dbReference type="ChEBI" id="CHEBI:30616"/>
        <dbReference type="ChEBI" id="CHEBI:61977"/>
        <dbReference type="ChEBI" id="CHEBI:456216"/>
        <dbReference type="EC" id="2.7.11.1"/>
    </reaction>
</comment>
<keyword evidence="6 11" id="KW-0418">Kinase</keyword>
<dbReference type="GO" id="GO:0070525">
    <property type="term" value="P:tRNA threonylcarbamoyladenosine metabolic process"/>
    <property type="evidence" value="ECO:0007669"/>
    <property type="project" value="TreeGrafter"/>
</dbReference>
<evidence type="ECO:0000256" key="9">
    <source>
        <dbReference type="ARBA" id="ARBA00048679"/>
    </source>
</evidence>
<keyword evidence="12" id="KW-1185">Reference proteome</keyword>
<dbReference type="GO" id="GO:0000408">
    <property type="term" value="C:EKC/KEOPS complex"/>
    <property type="evidence" value="ECO:0007669"/>
    <property type="project" value="TreeGrafter"/>
</dbReference>
<comment type="catalytic activity">
    <reaction evidence="9">
        <text>L-seryl-[protein] + ATP = O-phospho-L-seryl-[protein] + ADP + H(+)</text>
        <dbReference type="Rhea" id="RHEA:17989"/>
        <dbReference type="Rhea" id="RHEA-COMP:9863"/>
        <dbReference type="Rhea" id="RHEA-COMP:11604"/>
        <dbReference type="ChEBI" id="CHEBI:15378"/>
        <dbReference type="ChEBI" id="CHEBI:29999"/>
        <dbReference type="ChEBI" id="CHEBI:30616"/>
        <dbReference type="ChEBI" id="CHEBI:83421"/>
        <dbReference type="ChEBI" id="CHEBI:456216"/>
        <dbReference type="EC" id="2.7.11.1"/>
    </reaction>
</comment>
<dbReference type="InterPro" id="IPR000719">
    <property type="entry name" value="Prot_kinase_dom"/>
</dbReference>
<evidence type="ECO:0000256" key="1">
    <source>
        <dbReference type="ARBA" id="ARBA00010630"/>
    </source>
</evidence>
<dbReference type="GO" id="GO:0005829">
    <property type="term" value="C:cytosol"/>
    <property type="evidence" value="ECO:0007669"/>
    <property type="project" value="TreeGrafter"/>
</dbReference>
<dbReference type="PROSITE" id="PS00109">
    <property type="entry name" value="PROTEIN_KINASE_TYR"/>
    <property type="match status" value="1"/>
</dbReference>
<keyword evidence="4" id="KW-0819">tRNA processing</keyword>
<comment type="caution">
    <text evidence="11">The sequence shown here is derived from an EMBL/GenBank/DDBJ whole genome shotgun (WGS) entry which is preliminary data.</text>
</comment>
<feature type="domain" description="Protein kinase" evidence="10">
    <location>
        <begin position="1"/>
        <end position="115"/>
    </location>
</feature>
<proteinExistence type="inferred from homology"/>
<dbReference type="EC" id="2.7.11.1" evidence="2"/>
<keyword evidence="3" id="KW-0808">Transferase</keyword>
<dbReference type="PANTHER" id="PTHR12209">
    <property type="entry name" value="NON-SPECIFIC SERINE/THREONINE PROTEIN KINASE"/>
    <property type="match status" value="1"/>
</dbReference>
<evidence type="ECO:0000259" key="10">
    <source>
        <dbReference type="PROSITE" id="PS50011"/>
    </source>
</evidence>
<dbReference type="EMBL" id="VWRR01000001">
    <property type="protein sequence ID" value="KAF6005411.1"/>
    <property type="molecule type" value="Genomic_DNA"/>
</dbReference>
<accession>A0A7J7ISR9</accession>
<organism evidence="11 12">
    <name type="scientific">Cyanidiococcus yangmingshanensis</name>
    <dbReference type="NCBI Taxonomy" id="2690220"/>
    <lineage>
        <taxon>Eukaryota</taxon>
        <taxon>Rhodophyta</taxon>
        <taxon>Bangiophyceae</taxon>
        <taxon>Cyanidiales</taxon>
        <taxon>Cyanidiaceae</taxon>
        <taxon>Cyanidiococcus</taxon>
    </lineage>
</organism>
<dbReference type="OrthoDB" id="3399at2759"/>
<dbReference type="PROSITE" id="PS50011">
    <property type="entry name" value="PROTEIN_KINASE_DOM"/>
    <property type="match status" value="1"/>
</dbReference>
<evidence type="ECO:0000256" key="5">
    <source>
        <dbReference type="ARBA" id="ARBA00022741"/>
    </source>
</evidence>
<gene>
    <name evidence="11" type="primary">TP53RK</name>
    <name evidence="11" type="ORF">F1559_004928</name>
</gene>
<evidence type="ECO:0000256" key="3">
    <source>
        <dbReference type="ARBA" id="ARBA00022679"/>
    </source>
</evidence>
<sequence>MVASLHAVGLIHGDLTTSNFIVHESPASNDSSVFIIDFGLAQQCPIHSDATLEAKAVDLYVLERAIASVHVSHAKEYLDQVLRAYEAVSALEDAQLVLRRLRVVRARGRKRSMVG</sequence>
<evidence type="ECO:0000256" key="8">
    <source>
        <dbReference type="ARBA" id="ARBA00047899"/>
    </source>
</evidence>
<dbReference type="SUPFAM" id="SSF56112">
    <property type="entry name" value="Protein kinase-like (PK-like)"/>
    <property type="match status" value="1"/>
</dbReference>
<protein>
    <recommendedName>
        <fullName evidence="2">non-specific serine/threonine protein kinase</fullName>
        <ecNumber evidence="2">2.7.11.1</ecNumber>
    </recommendedName>
</protein>
<keyword evidence="7" id="KW-0067">ATP-binding</keyword>
<dbReference type="GO" id="GO:0005524">
    <property type="term" value="F:ATP binding"/>
    <property type="evidence" value="ECO:0007669"/>
    <property type="project" value="UniProtKB-KW"/>
</dbReference>
<keyword evidence="5" id="KW-0547">Nucleotide-binding</keyword>
<name>A0A7J7ISR9_9RHOD</name>
<reference evidence="11 12" key="1">
    <citation type="journal article" date="2020" name="J. Phycol.">
        <title>Comparative genome analysis reveals Cyanidiococcus gen. nov., a new extremophilic red algal genus sister to Cyanidioschyzon (Cyanidioschyzonaceae, Rhodophyta).</title>
        <authorList>
            <person name="Liu S.-L."/>
            <person name="Chiang Y.-R."/>
            <person name="Yoon H.S."/>
            <person name="Fu H.-Y."/>
        </authorList>
    </citation>
    <scope>NUCLEOTIDE SEQUENCE [LARGE SCALE GENOMIC DNA]</scope>
    <source>
        <strain evidence="11 12">THAL066</strain>
    </source>
</reference>
<dbReference type="Proteomes" id="UP000530660">
    <property type="component" value="Unassembled WGS sequence"/>
</dbReference>
<dbReference type="GO" id="GO:0008033">
    <property type="term" value="P:tRNA processing"/>
    <property type="evidence" value="ECO:0007669"/>
    <property type="project" value="UniProtKB-KW"/>
</dbReference>
<evidence type="ECO:0000256" key="7">
    <source>
        <dbReference type="ARBA" id="ARBA00022840"/>
    </source>
</evidence>
<dbReference type="InterPro" id="IPR008266">
    <property type="entry name" value="Tyr_kinase_AS"/>
</dbReference>
<dbReference type="AlphaFoldDB" id="A0A7J7ISR9"/>
<dbReference type="GO" id="GO:0005634">
    <property type="term" value="C:nucleus"/>
    <property type="evidence" value="ECO:0007669"/>
    <property type="project" value="TreeGrafter"/>
</dbReference>
<evidence type="ECO:0000313" key="12">
    <source>
        <dbReference type="Proteomes" id="UP000530660"/>
    </source>
</evidence>
<dbReference type="Gene3D" id="1.10.510.10">
    <property type="entry name" value="Transferase(Phosphotransferase) domain 1"/>
    <property type="match status" value="1"/>
</dbReference>
<comment type="similarity">
    <text evidence="1">Belongs to the protein kinase superfamily. BUD32 family.</text>
</comment>
<evidence type="ECO:0000256" key="4">
    <source>
        <dbReference type="ARBA" id="ARBA00022694"/>
    </source>
</evidence>
<evidence type="ECO:0000256" key="2">
    <source>
        <dbReference type="ARBA" id="ARBA00012513"/>
    </source>
</evidence>
<dbReference type="GO" id="GO:0004674">
    <property type="term" value="F:protein serine/threonine kinase activity"/>
    <property type="evidence" value="ECO:0007669"/>
    <property type="project" value="UniProtKB-EC"/>
</dbReference>
<dbReference type="InterPro" id="IPR011009">
    <property type="entry name" value="Kinase-like_dom_sf"/>
</dbReference>
<dbReference type="PANTHER" id="PTHR12209:SF0">
    <property type="entry name" value="EKC_KEOPS COMPLEX SUBUNIT TP53RK"/>
    <property type="match status" value="1"/>
</dbReference>
<evidence type="ECO:0000256" key="6">
    <source>
        <dbReference type="ARBA" id="ARBA00022777"/>
    </source>
</evidence>